<accession>A0A016SS12</accession>
<protein>
    <submittedName>
        <fullName evidence="1">Uncharacterized protein</fullName>
    </submittedName>
</protein>
<evidence type="ECO:0000313" key="1">
    <source>
        <dbReference type="EMBL" id="EYB93493.1"/>
    </source>
</evidence>
<proteinExistence type="predicted"/>
<dbReference type="AlphaFoldDB" id="A0A016SS12"/>
<evidence type="ECO:0000313" key="2">
    <source>
        <dbReference type="Proteomes" id="UP000024635"/>
    </source>
</evidence>
<comment type="caution">
    <text evidence="1">The sequence shown here is derived from an EMBL/GenBank/DDBJ whole genome shotgun (WGS) entry which is preliminary data.</text>
</comment>
<name>A0A016SS12_9BILA</name>
<organism evidence="1 2">
    <name type="scientific">Ancylostoma ceylanicum</name>
    <dbReference type="NCBI Taxonomy" id="53326"/>
    <lineage>
        <taxon>Eukaryota</taxon>
        <taxon>Metazoa</taxon>
        <taxon>Ecdysozoa</taxon>
        <taxon>Nematoda</taxon>
        <taxon>Chromadorea</taxon>
        <taxon>Rhabditida</taxon>
        <taxon>Rhabditina</taxon>
        <taxon>Rhabditomorpha</taxon>
        <taxon>Strongyloidea</taxon>
        <taxon>Ancylostomatidae</taxon>
        <taxon>Ancylostomatinae</taxon>
        <taxon>Ancylostoma</taxon>
    </lineage>
</organism>
<gene>
    <name evidence="1" type="primary">Acey_s0181.g843</name>
    <name evidence="1" type="ORF">Y032_0181g843</name>
</gene>
<dbReference type="EMBL" id="JARK01001517">
    <property type="protein sequence ID" value="EYB93493.1"/>
    <property type="molecule type" value="Genomic_DNA"/>
</dbReference>
<reference evidence="2" key="1">
    <citation type="journal article" date="2015" name="Nat. Genet.">
        <title>The genome and transcriptome of the zoonotic hookworm Ancylostoma ceylanicum identify infection-specific gene families.</title>
        <authorList>
            <person name="Schwarz E.M."/>
            <person name="Hu Y."/>
            <person name="Antoshechkin I."/>
            <person name="Miller M.M."/>
            <person name="Sternberg P.W."/>
            <person name="Aroian R.V."/>
        </authorList>
    </citation>
    <scope>NUCLEOTIDE SEQUENCE</scope>
    <source>
        <strain evidence="2">HY135</strain>
    </source>
</reference>
<keyword evidence="2" id="KW-1185">Reference proteome</keyword>
<dbReference type="Proteomes" id="UP000024635">
    <property type="component" value="Unassembled WGS sequence"/>
</dbReference>
<sequence length="98" mass="11471">MFSLSEVKMQEVDTKDSEWDYISGIYFEIEMVNPARRHTVHQKADIIIRLQQAAGEYRCSHGIQVHDEFGKQNQNKSDGISLRRTYRKTKIVAKKTQL</sequence>